<dbReference type="SMART" id="SM00717">
    <property type="entry name" value="SANT"/>
    <property type="match status" value="5"/>
</dbReference>
<accession>A0A4Y1QTD4</accession>
<evidence type="ECO:0000256" key="2">
    <source>
        <dbReference type="ARBA" id="ARBA00022737"/>
    </source>
</evidence>
<dbReference type="InterPro" id="IPR009057">
    <property type="entry name" value="Homeodomain-like_sf"/>
</dbReference>
<protein>
    <submittedName>
        <fullName evidence="8">Myb domain protein 3</fullName>
    </submittedName>
</protein>
<dbReference type="EMBL" id="AP019297">
    <property type="protein sequence ID" value="BBG95059.1"/>
    <property type="molecule type" value="Genomic_DNA"/>
</dbReference>
<feature type="domain" description="Myb-like" evidence="6">
    <location>
        <begin position="424"/>
        <end position="474"/>
    </location>
</feature>
<dbReference type="PROSITE" id="PS50090">
    <property type="entry name" value="MYB_LIKE"/>
    <property type="match status" value="4"/>
</dbReference>
<feature type="region of interest" description="Disordered" evidence="5">
    <location>
        <begin position="118"/>
        <end position="168"/>
    </location>
</feature>
<evidence type="ECO:0000256" key="4">
    <source>
        <dbReference type="ARBA" id="ARBA00023242"/>
    </source>
</evidence>
<dbReference type="GO" id="GO:0005634">
    <property type="term" value="C:nucleus"/>
    <property type="evidence" value="ECO:0007669"/>
    <property type="project" value="UniProtKB-SubCell"/>
</dbReference>
<sequence>MGRRPCCSKEGVKRGPWTAQEDKLLADYIRDHGEGKWSSVQKQAGLKRCGKSCRLRWLNYLRPNIKRGNITQDEEDLIIRLHKLLGNSGENSRRTDNEIKNYWNTNLCKKPLPNNFVPCRPSEEASSDPQQEQQSKAEDKLSNVPKYNNQNAESESSEGSLSSSATREEEDYSSHDLWMNFYTREMSLSQFLDTDFSNMSNLFAGVIVGGYSSTKPMHDDDVEADFGAQLAAFTDLADEWIIKHLQLQVLQNPILLLLMTYFLSHLTRDMERLIFFIKFTGEKPEIQAREFILERFHILGHDGSKYFIAMEAKIGGSDFKKLFSSLELLELEESCGSDFRISWFRLTERFNLGIANLPKFGKMGRTPCCSKVGLNRGAWTALEDQTLTDYIRTHGEGKWRKIPKEAGLKRCGKSCRLRWLNYLRPDIKRGNITQEEEDLIIRLHKLLGNRWSLIAGRIPGRTDNEIKNYWNTTLGKKVNYTDQQTKQSSGAVNDNTKKKRNKSTKLPTSTDKTQPSTNIAVRTKALRFNKVLVTPHAQQEAIFPHHADGNHGDLVAKKKAAAANYYSSEQEDTTASEDLMLDFDVGELLMSGINNPDSEFWKICHQLDDNNEGSKNYKWASSHHAPLWFSEDYKDWMGDDDCLKRCGKSCRLRWLNYLRPEIKRGNITEDEEDLIIRLHKLLGNRWTLIAGRLPGRTDTEIKNYWNSALRKKAQESHSERSRNEWKTTKDTEKAVPSLKMDSHFIQNGLTPTSCINNEQLGTTNTLAEPFISGVEATNI</sequence>
<keyword evidence="3" id="KW-0238">DNA-binding</keyword>
<feature type="compositionally biased region" description="Polar residues" evidence="5">
    <location>
        <begin position="480"/>
        <end position="494"/>
    </location>
</feature>
<feature type="non-terminal residue" evidence="8">
    <location>
        <position position="779"/>
    </location>
</feature>
<dbReference type="PROSITE" id="PS51294">
    <property type="entry name" value="HTH_MYB"/>
    <property type="match status" value="5"/>
</dbReference>
<feature type="compositionally biased region" description="Low complexity" evidence="5">
    <location>
        <begin position="153"/>
        <end position="164"/>
    </location>
</feature>
<evidence type="ECO:0000259" key="6">
    <source>
        <dbReference type="PROSITE" id="PS50090"/>
    </source>
</evidence>
<dbReference type="PANTHER" id="PTHR47999:SF86">
    <property type="entry name" value="MYB-RELATED PROTEIN MYB4-LIKE"/>
    <property type="match status" value="1"/>
</dbReference>
<feature type="region of interest" description="Disordered" evidence="5">
    <location>
        <begin position="480"/>
        <end position="517"/>
    </location>
</feature>
<keyword evidence="4" id="KW-0539">Nucleus</keyword>
<keyword evidence="2" id="KW-0677">Repeat</keyword>
<proteinExistence type="predicted"/>
<feature type="domain" description="HTH myb-type" evidence="7">
    <location>
        <begin position="371"/>
        <end position="423"/>
    </location>
</feature>
<evidence type="ECO:0000259" key="7">
    <source>
        <dbReference type="PROSITE" id="PS51294"/>
    </source>
</evidence>
<reference evidence="8" key="1">
    <citation type="journal article" date="2019" name="Science">
        <title>Mutation of a bHLH transcription factor allowed almond domestication.</title>
        <authorList>
            <person name="Sanchez-Perez R."/>
            <person name="Pavan S."/>
            <person name="Mazzeo R."/>
            <person name="Moldovan C."/>
            <person name="Aiese Cigliano R."/>
            <person name="Del Cueto J."/>
            <person name="Ricciardi F."/>
            <person name="Lotti C."/>
            <person name="Ricciardi L."/>
            <person name="Dicenta F."/>
            <person name="Lopez-Marques R.L."/>
            <person name="Lindberg Moller B."/>
        </authorList>
    </citation>
    <scope>NUCLEOTIDE SEQUENCE</scope>
</reference>
<dbReference type="GO" id="GO:0003677">
    <property type="term" value="F:DNA binding"/>
    <property type="evidence" value="ECO:0007669"/>
    <property type="project" value="UniProtKB-KW"/>
</dbReference>
<dbReference type="FunFam" id="1.10.10.60:FF:000001">
    <property type="entry name" value="MYB-related transcription factor"/>
    <property type="match status" value="2"/>
</dbReference>
<dbReference type="Pfam" id="PF00249">
    <property type="entry name" value="Myb_DNA-binding"/>
    <property type="match status" value="4"/>
</dbReference>
<name>A0A4Y1QTD4_PRUDU</name>
<dbReference type="InterPro" id="IPR015495">
    <property type="entry name" value="Myb_TF_plants"/>
</dbReference>
<feature type="domain" description="HTH myb-type" evidence="7">
    <location>
        <begin position="659"/>
        <end position="713"/>
    </location>
</feature>
<dbReference type="SUPFAM" id="SSF46689">
    <property type="entry name" value="Homeodomain-like"/>
    <property type="match status" value="3"/>
</dbReference>
<dbReference type="InterPro" id="IPR001005">
    <property type="entry name" value="SANT/Myb"/>
</dbReference>
<dbReference type="AlphaFoldDB" id="A0A4Y1QTD4"/>
<dbReference type="CDD" id="cd00167">
    <property type="entry name" value="SANT"/>
    <property type="match status" value="4"/>
</dbReference>
<feature type="domain" description="HTH myb-type" evidence="7">
    <location>
        <begin position="66"/>
        <end position="111"/>
    </location>
</feature>
<gene>
    <name evidence="8" type="ORF">Prudu_003505</name>
</gene>
<dbReference type="Gene3D" id="1.10.10.60">
    <property type="entry name" value="Homeodomain-like"/>
    <property type="match status" value="6"/>
</dbReference>
<feature type="domain" description="Myb-like" evidence="6">
    <location>
        <begin position="371"/>
        <end position="423"/>
    </location>
</feature>
<feature type="domain" description="HTH myb-type" evidence="7">
    <location>
        <begin position="9"/>
        <end position="65"/>
    </location>
</feature>
<feature type="region of interest" description="Disordered" evidence="5">
    <location>
        <begin position="712"/>
        <end position="733"/>
    </location>
</feature>
<organism evidence="8">
    <name type="scientific">Prunus dulcis</name>
    <name type="common">Almond</name>
    <name type="synonym">Amygdalus dulcis</name>
    <dbReference type="NCBI Taxonomy" id="3755"/>
    <lineage>
        <taxon>Eukaryota</taxon>
        <taxon>Viridiplantae</taxon>
        <taxon>Streptophyta</taxon>
        <taxon>Embryophyta</taxon>
        <taxon>Tracheophyta</taxon>
        <taxon>Spermatophyta</taxon>
        <taxon>Magnoliopsida</taxon>
        <taxon>eudicotyledons</taxon>
        <taxon>Gunneridae</taxon>
        <taxon>Pentapetalae</taxon>
        <taxon>rosids</taxon>
        <taxon>fabids</taxon>
        <taxon>Rosales</taxon>
        <taxon>Rosaceae</taxon>
        <taxon>Amygdaloideae</taxon>
        <taxon>Amygdaleae</taxon>
        <taxon>Prunus</taxon>
    </lineage>
</organism>
<evidence type="ECO:0000313" key="8">
    <source>
        <dbReference type="EMBL" id="BBG95059.1"/>
    </source>
</evidence>
<dbReference type="PANTHER" id="PTHR47999">
    <property type="entry name" value="TRANSCRIPTION FACTOR MYB8-RELATED-RELATED"/>
    <property type="match status" value="1"/>
</dbReference>
<evidence type="ECO:0000256" key="3">
    <source>
        <dbReference type="ARBA" id="ARBA00023125"/>
    </source>
</evidence>
<evidence type="ECO:0000256" key="1">
    <source>
        <dbReference type="ARBA" id="ARBA00004123"/>
    </source>
</evidence>
<dbReference type="InterPro" id="IPR017930">
    <property type="entry name" value="Myb_dom"/>
</dbReference>
<feature type="compositionally biased region" description="Polar residues" evidence="5">
    <location>
        <begin position="504"/>
        <end position="517"/>
    </location>
</feature>
<feature type="domain" description="Myb-like" evidence="6">
    <location>
        <begin position="659"/>
        <end position="709"/>
    </location>
</feature>
<feature type="domain" description="Myb-like" evidence="6">
    <location>
        <begin position="9"/>
        <end position="61"/>
    </location>
</feature>
<feature type="domain" description="HTH myb-type" evidence="7">
    <location>
        <begin position="424"/>
        <end position="478"/>
    </location>
</feature>
<comment type="subcellular location">
    <subcellularLocation>
        <location evidence="1">Nucleus</location>
    </subcellularLocation>
</comment>
<evidence type="ECO:0000256" key="5">
    <source>
        <dbReference type="SAM" id="MobiDB-lite"/>
    </source>
</evidence>